<keyword evidence="3" id="KW-1185">Reference proteome</keyword>
<organism evidence="2 3">
    <name type="scientific">Allorhizobium terrae</name>
    <dbReference type="NCBI Taxonomy" id="1848972"/>
    <lineage>
        <taxon>Bacteria</taxon>
        <taxon>Pseudomonadati</taxon>
        <taxon>Pseudomonadota</taxon>
        <taxon>Alphaproteobacteria</taxon>
        <taxon>Hyphomicrobiales</taxon>
        <taxon>Rhizobiaceae</taxon>
        <taxon>Rhizobium/Agrobacterium group</taxon>
        <taxon>Allorhizobium</taxon>
    </lineage>
</organism>
<dbReference type="InterPro" id="IPR007345">
    <property type="entry name" value="Polysacch_pyruvyl_Trfase"/>
</dbReference>
<keyword evidence="2" id="KW-0808">Transferase</keyword>
<evidence type="ECO:0000313" key="2">
    <source>
        <dbReference type="EMBL" id="THF48083.1"/>
    </source>
</evidence>
<dbReference type="Proteomes" id="UP000310754">
    <property type="component" value="Unassembled WGS sequence"/>
</dbReference>
<comment type="caution">
    <text evidence="2">The sequence shown here is derived from an EMBL/GenBank/DDBJ whole genome shotgun (WGS) entry which is preliminary data.</text>
</comment>
<evidence type="ECO:0000259" key="1">
    <source>
        <dbReference type="Pfam" id="PF04230"/>
    </source>
</evidence>
<accession>A0A4S3ZRE1</accession>
<name>A0A4S3ZRE1_9HYPH</name>
<sequence length="274" mass="31713">MPLILNIHRSNTSNIGDIKSSPFNFFDVPGWDIVRHDILESVNSNHRAQWEASFDAADCVVIGGGGLFGIDFFEPALNEAYRRRRPDQKFVTWGAGHNNYQVGSWREMKYNLDLIPFNYDLIGLRDANQIYDWVPCPSCMDPAFDEYYEITEDVVFFKHIETDLDEYTLSILPKNIRVIDNYTSFHDVIKYLASAELVLTSSFHGAYWATLLGRRVVAFPFSSKFYSLRHPVALSDIQDWKRMAQQARTYPQALEECRGANIKFHQKFLDYLAP</sequence>
<dbReference type="RefSeq" id="WP_190236791.1">
    <property type="nucleotide sequence ID" value="NZ_SSOA01000010.1"/>
</dbReference>
<proteinExistence type="predicted"/>
<protein>
    <submittedName>
        <fullName evidence="2">Polysaccharide pyruvyl transferase family protein</fullName>
    </submittedName>
</protein>
<feature type="domain" description="Polysaccharide pyruvyl transferase" evidence="1">
    <location>
        <begin position="14"/>
        <end position="220"/>
    </location>
</feature>
<reference evidence="2 3" key="1">
    <citation type="submission" date="2019-04" db="EMBL/GenBank/DDBJ databases">
        <title>Rhizobium terrae sp. nov., isolated from a paddy soil.</title>
        <authorList>
            <person name="Lin S.-Y."/>
            <person name="Hameed A."/>
            <person name="Huang H.-I."/>
            <person name="Young C.-C."/>
        </authorList>
    </citation>
    <scope>NUCLEOTIDE SEQUENCE [LARGE SCALE GENOMIC DNA]</scope>
    <source>
        <strain evidence="2 3">CC-HIH110</strain>
    </source>
</reference>
<gene>
    <name evidence="2" type="ORF">E6C51_16595</name>
</gene>
<dbReference type="GO" id="GO:0016740">
    <property type="term" value="F:transferase activity"/>
    <property type="evidence" value="ECO:0007669"/>
    <property type="project" value="UniProtKB-KW"/>
</dbReference>
<dbReference type="Pfam" id="PF04230">
    <property type="entry name" value="PS_pyruv_trans"/>
    <property type="match status" value="1"/>
</dbReference>
<evidence type="ECO:0000313" key="3">
    <source>
        <dbReference type="Proteomes" id="UP000310754"/>
    </source>
</evidence>
<dbReference type="AlphaFoldDB" id="A0A4S3ZRE1"/>
<dbReference type="EMBL" id="SSOA01000010">
    <property type="protein sequence ID" value="THF48083.1"/>
    <property type="molecule type" value="Genomic_DNA"/>
</dbReference>